<accession>A0ABM8AKV4</accession>
<protein>
    <recommendedName>
        <fullName evidence="1">Glycosyltransferase 2-like domain-containing protein</fullName>
    </recommendedName>
</protein>
<geneLocation type="plasmid" evidence="2 3">
    <name>pDAETH-2</name>
</geneLocation>
<name>A0ABM8AKV4_9DEIO</name>
<sequence>MTLEALGRAGSAFEPIRVLEIELSAPLPRLDRTESPSGPAYSRARALVRLHGEPLGLLDLALPPGGLTGEDLAGLIWRDLAEEVNDHLRRDGVPPLVTLSAQGVTGVSEPRCAQERVRFLERAPFASVIVATRDRAPSLPTVLDALLAQEYPHYEVIVVDNAPSGGATRELLRTRYGHDPRVRYMREDRPGLSNARNCGARHALGEILAVTDDDARPDPRWLSEVARGFQAGRNVGCVTGATLAMSLDTAPELWFEQYGGFNKGFARRVYDLARQRGPSGLYPYAAGTFGSGVNCSFRKSALLAVGGFDPSLGAGTPSMGGEDLSIFLEVLSRGYELAYEPGALVYHAHRTTYDALKRQMFGYGAGLTAYLTRTLLTRPARLLDLLARVPNGLGYALNPRSGKNKGKNAGYPAELTRLELRGMLYGPVAYLRSRRQARSRLSLPLTRVGTR</sequence>
<dbReference type="SUPFAM" id="SSF53448">
    <property type="entry name" value="Nucleotide-diphospho-sugar transferases"/>
    <property type="match status" value="1"/>
</dbReference>
<dbReference type="InterPro" id="IPR050834">
    <property type="entry name" value="Glycosyltransf_2"/>
</dbReference>
<dbReference type="EMBL" id="AP026562">
    <property type="protein sequence ID" value="BDP44349.1"/>
    <property type="molecule type" value="Genomic_DNA"/>
</dbReference>
<keyword evidence="3" id="KW-1185">Reference proteome</keyword>
<dbReference type="RefSeq" id="WP_264778196.1">
    <property type="nucleotide sequence ID" value="NZ_AP026562.1"/>
</dbReference>
<evidence type="ECO:0000313" key="3">
    <source>
        <dbReference type="Proteomes" id="UP001064971"/>
    </source>
</evidence>
<dbReference type="Gene3D" id="3.90.550.10">
    <property type="entry name" value="Spore Coat Polysaccharide Biosynthesis Protein SpsA, Chain A"/>
    <property type="match status" value="1"/>
</dbReference>
<evidence type="ECO:0000313" key="2">
    <source>
        <dbReference type="EMBL" id="BDP44349.1"/>
    </source>
</evidence>
<reference evidence="2" key="1">
    <citation type="submission" date="2022-07" db="EMBL/GenBank/DDBJ databases">
        <title>Complete Genome Sequence of the Radioresistant Bacterium Deinococcus aetherius ST0316, Isolated from the Air Dust collected in Lower Stratosphere above Japan.</title>
        <authorList>
            <person name="Satoh K."/>
            <person name="Hagiwara K."/>
            <person name="Katsumata K."/>
            <person name="Kubo A."/>
            <person name="Yokobori S."/>
            <person name="Yamagishi A."/>
            <person name="Oono Y."/>
            <person name="Narumi I."/>
        </authorList>
    </citation>
    <scope>NUCLEOTIDE SEQUENCE</scope>
    <source>
        <strain evidence="2">ST0316</strain>
        <plasmid evidence="2">pDAETH-2</plasmid>
    </source>
</reference>
<dbReference type="InterPro" id="IPR029044">
    <property type="entry name" value="Nucleotide-diphossugar_trans"/>
</dbReference>
<dbReference type="PANTHER" id="PTHR43685">
    <property type="entry name" value="GLYCOSYLTRANSFERASE"/>
    <property type="match status" value="1"/>
</dbReference>
<feature type="domain" description="Glycosyltransferase 2-like" evidence="1">
    <location>
        <begin position="127"/>
        <end position="240"/>
    </location>
</feature>
<dbReference type="InterPro" id="IPR001173">
    <property type="entry name" value="Glyco_trans_2-like"/>
</dbReference>
<proteinExistence type="predicted"/>
<evidence type="ECO:0000259" key="1">
    <source>
        <dbReference type="Pfam" id="PF00535"/>
    </source>
</evidence>
<organism evidence="2 3">
    <name type="scientific">Deinococcus aetherius</name>
    <dbReference type="NCBI Taxonomy" id="200252"/>
    <lineage>
        <taxon>Bacteria</taxon>
        <taxon>Thermotogati</taxon>
        <taxon>Deinococcota</taxon>
        <taxon>Deinococci</taxon>
        <taxon>Deinococcales</taxon>
        <taxon>Deinococcaceae</taxon>
        <taxon>Deinococcus</taxon>
    </lineage>
</organism>
<gene>
    <name evidence="2" type="ORF">DAETH_43180</name>
</gene>
<dbReference type="PANTHER" id="PTHR43685:SF2">
    <property type="entry name" value="GLYCOSYLTRANSFERASE 2-LIKE DOMAIN-CONTAINING PROTEIN"/>
    <property type="match status" value="1"/>
</dbReference>
<dbReference type="Pfam" id="PF00535">
    <property type="entry name" value="Glycos_transf_2"/>
    <property type="match status" value="1"/>
</dbReference>
<dbReference type="Proteomes" id="UP001064971">
    <property type="component" value="Plasmid pDAETH-2"/>
</dbReference>
<keyword evidence="2" id="KW-0614">Plasmid</keyword>